<dbReference type="PANTHER" id="PTHR43557">
    <property type="entry name" value="APOPTOSIS-INDUCING FACTOR 1"/>
    <property type="match status" value="1"/>
</dbReference>
<dbReference type="SUPFAM" id="SSF51905">
    <property type="entry name" value="FAD/NAD(P)-binding domain"/>
    <property type="match status" value="2"/>
</dbReference>
<dbReference type="Pfam" id="PF14759">
    <property type="entry name" value="Reductase_C"/>
    <property type="match status" value="1"/>
</dbReference>
<dbReference type="PRINTS" id="PR00411">
    <property type="entry name" value="PNDRDTASEI"/>
</dbReference>
<dbReference type="InterPro" id="IPR028202">
    <property type="entry name" value="Reductase_C"/>
</dbReference>
<proteinExistence type="predicted"/>
<accession>A0A917ZNU2</accession>
<evidence type="ECO:0000313" key="7">
    <source>
        <dbReference type="EMBL" id="GGO87337.1"/>
    </source>
</evidence>
<dbReference type="Pfam" id="PF07992">
    <property type="entry name" value="Pyr_redox_2"/>
    <property type="match status" value="1"/>
</dbReference>
<evidence type="ECO:0000259" key="5">
    <source>
        <dbReference type="Pfam" id="PF07992"/>
    </source>
</evidence>
<gene>
    <name evidence="7" type="ORF">GCM10011348_40290</name>
</gene>
<dbReference type="GO" id="GO:0016651">
    <property type="term" value="F:oxidoreductase activity, acting on NAD(P)H"/>
    <property type="evidence" value="ECO:0007669"/>
    <property type="project" value="TreeGrafter"/>
</dbReference>
<reference evidence="7 8" key="1">
    <citation type="journal article" date="2014" name="Int. J. Syst. Evol. Microbiol.">
        <title>Complete genome sequence of Corynebacterium casei LMG S-19264T (=DSM 44701T), isolated from a smear-ripened cheese.</title>
        <authorList>
            <consortium name="US DOE Joint Genome Institute (JGI-PGF)"/>
            <person name="Walter F."/>
            <person name="Albersmeier A."/>
            <person name="Kalinowski J."/>
            <person name="Ruckert C."/>
        </authorList>
    </citation>
    <scope>NUCLEOTIDE SEQUENCE [LARGE SCALE GENOMIC DNA]</scope>
    <source>
        <strain evidence="7 8">CGMCC 1.7286</strain>
    </source>
</reference>
<evidence type="ECO:0000256" key="4">
    <source>
        <dbReference type="ARBA" id="ARBA00023002"/>
    </source>
</evidence>
<dbReference type="InterPro" id="IPR036188">
    <property type="entry name" value="FAD/NAD-bd_sf"/>
</dbReference>
<dbReference type="Gene3D" id="3.30.390.30">
    <property type="match status" value="1"/>
</dbReference>
<feature type="domain" description="Reductase C-terminal" evidence="6">
    <location>
        <begin position="324"/>
        <end position="407"/>
    </location>
</feature>
<dbReference type="Proteomes" id="UP000599578">
    <property type="component" value="Unassembled WGS sequence"/>
</dbReference>
<sequence length="411" mass="44953">MAERRYDLIVVGAGQAAAQLLQALHRLGWRGSILLLGEEPELPYQRPPLSKEFLQGDYDEKRLGVRPQSFYDRAGVRFLAGIRAATIDRNGHRVVAESGEAFVYDRLVLTTGARVRRLQVPGSDLDGVCYLHTLADARALKSRFERSRRLAVVGGGFIGLEVAAVARERGVEVLVLEAQERLMARALTPSMSDYFASLHRRHGVEVRLDCQLERIDGSQGRVSALVTSGKETLAADLVVAGIGVQPNQELASACGLECDNGIAVDEFGSTSDSDIFAAGDCASHPDRRLGCRVRLESVQNATDQAAALAKALTGESCPYDALPWFWSHQYDVRLQMAGLSLGRDREVLRGDPAKDRFSLFSFRNGRLLAVDSINAPRDHSLARRLLSRGNSLTPEQAADAEFALERALAED</sequence>
<keyword evidence="4" id="KW-0560">Oxidoreductase</keyword>
<evidence type="ECO:0000256" key="1">
    <source>
        <dbReference type="ARBA" id="ARBA00001974"/>
    </source>
</evidence>
<evidence type="ECO:0000256" key="3">
    <source>
        <dbReference type="ARBA" id="ARBA00022827"/>
    </source>
</evidence>
<dbReference type="InterPro" id="IPR016156">
    <property type="entry name" value="FAD/NAD-linked_Rdtase_dimer_sf"/>
</dbReference>
<protein>
    <submittedName>
        <fullName evidence="7">Oxidoreductase</fullName>
    </submittedName>
</protein>
<dbReference type="RefSeq" id="WP_188862427.1">
    <property type="nucleotide sequence ID" value="NZ_BMLT01000012.1"/>
</dbReference>
<keyword evidence="8" id="KW-1185">Reference proteome</keyword>
<evidence type="ECO:0000256" key="2">
    <source>
        <dbReference type="ARBA" id="ARBA00022630"/>
    </source>
</evidence>
<comment type="cofactor">
    <cofactor evidence="1">
        <name>FAD</name>
        <dbReference type="ChEBI" id="CHEBI:57692"/>
    </cofactor>
</comment>
<comment type="caution">
    <text evidence="7">The sequence shown here is derived from an EMBL/GenBank/DDBJ whole genome shotgun (WGS) entry which is preliminary data.</text>
</comment>
<dbReference type="InterPro" id="IPR023753">
    <property type="entry name" value="FAD/NAD-binding_dom"/>
</dbReference>
<evidence type="ECO:0000259" key="6">
    <source>
        <dbReference type="Pfam" id="PF14759"/>
    </source>
</evidence>
<keyword evidence="3" id="KW-0274">FAD</keyword>
<dbReference type="AlphaFoldDB" id="A0A917ZNU2"/>
<evidence type="ECO:0000313" key="8">
    <source>
        <dbReference type="Proteomes" id="UP000599578"/>
    </source>
</evidence>
<dbReference type="SUPFAM" id="SSF55424">
    <property type="entry name" value="FAD/NAD-linked reductases, dimerisation (C-terminal) domain"/>
    <property type="match status" value="1"/>
</dbReference>
<name>A0A917ZNU2_9GAMM</name>
<dbReference type="PANTHER" id="PTHR43557:SF2">
    <property type="entry name" value="RIESKE DOMAIN-CONTAINING PROTEIN-RELATED"/>
    <property type="match status" value="1"/>
</dbReference>
<feature type="domain" description="FAD/NAD(P)-binding" evidence="5">
    <location>
        <begin position="6"/>
        <end position="305"/>
    </location>
</feature>
<dbReference type="Gene3D" id="3.50.50.60">
    <property type="entry name" value="FAD/NAD(P)-binding domain"/>
    <property type="match status" value="2"/>
</dbReference>
<organism evidence="7 8">
    <name type="scientific">Marinobacterium nitratireducens</name>
    <dbReference type="NCBI Taxonomy" id="518897"/>
    <lineage>
        <taxon>Bacteria</taxon>
        <taxon>Pseudomonadati</taxon>
        <taxon>Pseudomonadota</taxon>
        <taxon>Gammaproteobacteria</taxon>
        <taxon>Oceanospirillales</taxon>
        <taxon>Oceanospirillaceae</taxon>
        <taxon>Marinobacterium</taxon>
    </lineage>
</organism>
<keyword evidence="2" id="KW-0285">Flavoprotein</keyword>
<dbReference type="PRINTS" id="PR00368">
    <property type="entry name" value="FADPNR"/>
</dbReference>
<dbReference type="InterPro" id="IPR050446">
    <property type="entry name" value="FAD-oxidoreductase/Apoptosis"/>
</dbReference>
<dbReference type="GO" id="GO:0005737">
    <property type="term" value="C:cytoplasm"/>
    <property type="evidence" value="ECO:0007669"/>
    <property type="project" value="TreeGrafter"/>
</dbReference>
<dbReference type="EMBL" id="BMLT01000012">
    <property type="protein sequence ID" value="GGO87337.1"/>
    <property type="molecule type" value="Genomic_DNA"/>
</dbReference>